<feature type="active site" evidence="9">
    <location>
        <position position="101"/>
    </location>
</feature>
<dbReference type="FunFam" id="3.90.226.10:FF:000006">
    <property type="entry name" value="ATP-dependent Clp protease proteolytic subunit"/>
    <property type="match status" value="1"/>
</dbReference>
<dbReference type="RefSeq" id="YP_009486236.1">
    <property type="nucleotide sequence ID" value="NC_037759.1"/>
</dbReference>
<sequence length="202" mass="22612">MPIGVPKVPFRSPGEEDAVWVDVYNRLYRERLIFLGQAVNSEISNQIIGLMVYLSIEDETKDLYLFINSPGGWITPGVSIYDTMQFVPPDVHTICMGLAASMGSLILVGGEITKRIAFPHARVMIHQPASSYYEAQTGEFVLEAEELLRLREILTRVYVQRTGNPLWVVSEDMERDVFMSATEAQAHGIVDLVAVENTGDFT</sequence>
<reference evidence="13" key="1">
    <citation type="journal article" date="2018" name="Mitochondrial DNA Part B Resour">
        <title>The first complete chloroplast genome of Coptis quinquesecta, a critically endangered medicinal plant in China.</title>
        <authorList>
            <person name="Zhang Y."/>
            <person name="Dong J."/>
            <person name="Feng Y."/>
            <person name="Wang Z."/>
            <person name="Li P."/>
        </authorList>
    </citation>
    <scope>NUCLEOTIDE SEQUENCE</scope>
    <source>
        <strain evidence="13">WLHL</strain>
    </source>
</reference>
<keyword evidence="2 13" id="KW-0934">Plastid</keyword>
<dbReference type="GO" id="GO:0009570">
    <property type="term" value="C:chloroplast stroma"/>
    <property type="evidence" value="ECO:0007669"/>
    <property type="project" value="UniProtKB-SubCell"/>
</dbReference>
<dbReference type="EC" id="3.4.21.92" evidence="8 11"/>
<name>A0A343WAD0_9MAGN</name>
<evidence type="ECO:0000256" key="12">
    <source>
        <dbReference type="RuleBase" id="RU003567"/>
    </source>
</evidence>
<evidence type="ECO:0000256" key="4">
    <source>
        <dbReference type="ARBA" id="ARBA00022801"/>
    </source>
</evidence>
<evidence type="ECO:0000256" key="8">
    <source>
        <dbReference type="HAMAP-Rule" id="MF_00444"/>
    </source>
</evidence>
<evidence type="ECO:0000256" key="3">
    <source>
        <dbReference type="ARBA" id="ARBA00022670"/>
    </source>
</evidence>
<evidence type="ECO:0000256" key="1">
    <source>
        <dbReference type="ARBA" id="ARBA00007039"/>
    </source>
</evidence>
<dbReference type="PRINTS" id="PR00127">
    <property type="entry name" value="CLPPROTEASEP"/>
</dbReference>
<dbReference type="InterPro" id="IPR033135">
    <property type="entry name" value="ClpP_His_AS"/>
</dbReference>
<evidence type="ECO:0000256" key="11">
    <source>
        <dbReference type="RuleBase" id="RU000549"/>
    </source>
</evidence>
<comment type="subcellular location">
    <subcellularLocation>
        <location evidence="8">Plastid</location>
        <location evidence="8">Chloroplast stroma</location>
    </subcellularLocation>
</comment>
<dbReference type="PROSITE" id="PS00381">
    <property type="entry name" value="CLP_PROTEASE_SER"/>
    <property type="match status" value="1"/>
</dbReference>
<dbReference type="GeneID" id="36938961"/>
<evidence type="ECO:0000256" key="10">
    <source>
        <dbReference type="PROSITE-ProRule" id="PRU10086"/>
    </source>
</evidence>
<evidence type="ECO:0000256" key="9">
    <source>
        <dbReference type="PROSITE-ProRule" id="PRU10085"/>
    </source>
</evidence>
<comment type="similarity">
    <text evidence="1 8 12">Belongs to the peptidase S14 family.</text>
</comment>
<dbReference type="PANTHER" id="PTHR10381:SF15">
    <property type="entry name" value="CHLOROPLASTIC ATP-DEPENDENT CLP PROTEASE PROTEOLYTIC SUBUNIT 1"/>
    <property type="match status" value="1"/>
</dbReference>
<keyword evidence="5 8" id="KW-0720">Serine protease</keyword>
<dbReference type="PANTHER" id="PTHR10381">
    <property type="entry name" value="ATP-DEPENDENT CLP PROTEASE PROTEOLYTIC SUBUNIT"/>
    <property type="match status" value="1"/>
</dbReference>
<gene>
    <name evidence="8 13" type="primary">clpP</name>
</gene>
<evidence type="ECO:0000256" key="6">
    <source>
        <dbReference type="ARBA" id="ARBA00034021"/>
    </source>
</evidence>
<dbReference type="Pfam" id="PF00574">
    <property type="entry name" value="CLP_protease"/>
    <property type="match status" value="1"/>
</dbReference>
<dbReference type="InterPro" id="IPR018215">
    <property type="entry name" value="ClpP_Ser_AS"/>
</dbReference>
<dbReference type="AlphaFoldDB" id="A0A343WAD0"/>
<dbReference type="PROSITE" id="PS00382">
    <property type="entry name" value="CLP_PROTEASE_HIS"/>
    <property type="match status" value="1"/>
</dbReference>
<dbReference type="GO" id="GO:0051117">
    <property type="term" value="F:ATPase binding"/>
    <property type="evidence" value="ECO:0007669"/>
    <property type="project" value="TreeGrafter"/>
</dbReference>
<dbReference type="GO" id="GO:0004176">
    <property type="term" value="F:ATP-dependent peptidase activity"/>
    <property type="evidence" value="ECO:0007669"/>
    <property type="project" value="InterPro"/>
</dbReference>
<evidence type="ECO:0000256" key="5">
    <source>
        <dbReference type="ARBA" id="ARBA00022825"/>
    </source>
</evidence>
<evidence type="ECO:0000256" key="2">
    <source>
        <dbReference type="ARBA" id="ARBA00022640"/>
    </source>
</evidence>
<dbReference type="CDD" id="cd07017">
    <property type="entry name" value="S14_ClpP_2"/>
    <property type="match status" value="1"/>
</dbReference>
<organism evidence="13">
    <name type="scientific">Coptis quinquesecta</name>
    <dbReference type="NCBI Taxonomy" id="261447"/>
    <lineage>
        <taxon>Eukaryota</taxon>
        <taxon>Viridiplantae</taxon>
        <taxon>Streptophyta</taxon>
        <taxon>Embryophyta</taxon>
        <taxon>Tracheophyta</taxon>
        <taxon>Spermatophyta</taxon>
        <taxon>Magnoliopsida</taxon>
        <taxon>Ranunculales</taxon>
        <taxon>Ranunculaceae</taxon>
        <taxon>Coptidoideae</taxon>
        <taxon>Coptis</taxon>
    </lineage>
</organism>
<dbReference type="SUPFAM" id="SSF52096">
    <property type="entry name" value="ClpP/crotonase"/>
    <property type="match status" value="1"/>
</dbReference>
<proteinExistence type="inferred from homology"/>
<keyword evidence="13" id="KW-0150">Chloroplast</keyword>
<dbReference type="GO" id="GO:0006515">
    <property type="term" value="P:protein quality control for misfolded or incompletely synthesized proteins"/>
    <property type="evidence" value="ECO:0007669"/>
    <property type="project" value="TreeGrafter"/>
</dbReference>
<evidence type="ECO:0000256" key="7">
    <source>
        <dbReference type="ARBA" id="ARBA00055217"/>
    </source>
</evidence>
<dbReference type="EMBL" id="MG585353">
    <property type="protein sequence ID" value="AWB12379.1"/>
    <property type="molecule type" value="Genomic_DNA"/>
</dbReference>
<comment type="subunit">
    <text evidence="8">Component of the chloroplastic Clp protease core complex.</text>
</comment>
<accession>A0A343WAD0</accession>
<comment type="catalytic activity">
    <reaction evidence="6 8 10">
        <text>Hydrolysis of proteins to small peptides in the presence of ATP and magnesium. alpha-casein is the usual test substrate. In the absence of ATP, only oligopeptides shorter than five residues are hydrolyzed (such as succinyl-Leu-Tyr-|-NHMec, and Leu-Tyr-Leu-|-Tyr-Trp, in which cleavage of the -Tyr-|-Leu- and -Tyr-|-Trp bonds also occurs).</text>
        <dbReference type="EC" id="3.4.21.92"/>
    </reaction>
</comment>
<keyword evidence="4 8" id="KW-0378">Hydrolase</keyword>
<keyword evidence="3 8" id="KW-0645">Protease</keyword>
<dbReference type="HAMAP" id="MF_00444">
    <property type="entry name" value="ClpP"/>
    <property type="match status" value="1"/>
</dbReference>
<protein>
    <recommendedName>
        <fullName evidence="8 12">ATP-dependent Clp protease proteolytic subunit</fullName>
        <ecNumber evidence="8 11">3.4.21.92</ecNumber>
    </recommendedName>
    <alternativeName>
        <fullName evidence="8">Endopeptidase Clp</fullName>
    </alternativeName>
</protein>
<evidence type="ECO:0000313" key="13">
    <source>
        <dbReference type="EMBL" id="AWB12379.1"/>
    </source>
</evidence>
<dbReference type="InterPro" id="IPR001907">
    <property type="entry name" value="ClpP"/>
</dbReference>
<dbReference type="InterPro" id="IPR029045">
    <property type="entry name" value="ClpP/crotonase-like_dom_sf"/>
</dbReference>
<dbReference type="GO" id="GO:0004252">
    <property type="term" value="F:serine-type endopeptidase activity"/>
    <property type="evidence" value="ECO:0007669"/>
    <property type="project" value="UniProtKB-UniRule"/>
</dbReference>
<dbReference type="GO" id="GO:0009368">
    <property type="term" value="C:endopeptidase Clp complex"/>
    <property type="evidence" value="ECO:0007669"/>
    <property type="project" value="TreeGrafter"/>
</dbReference>
<comment type="function">
    <text evidence="7 8">Cleaves peptides in various proteins in a process that requires ATP hydrolysis. Has a chymotrypsin-like activity. Plays a major role in the degradation of misfolded proteins.</text>
</comment>
<dbReference type="InterPro" id="IPR023562">
    <property type="entry name" value="ClpP/TepA"/>
</dbReference>
<dbReference type="Gene3D" id="3.90.226.10">
    <property type="entry name" value="2-enoyl-CoA Hydratase, Chain A, domain 1"/>
    <property type="match status" value="1"/>
</dbReference>
<geneLocation type="chloroplast" evidence="13"/>
<feature type="active site" evidence="8 10">
    <location>
        <position position="126"/>
    </location>
</feature>
<feature type="active site" description="Nucleophile" evidence="8">
    <location>
        <position position="101"/>
    </location>
</feature>